<dbReference type="InterPro" id="IPR039754">
    <property type="entry name" value="Esf1"/>
</dbReference>
<feature type="region of interest" description="Disordered" evidence="5">
    <location>
        <begin position="1"/>
        <end position="209"/>
    </location>
</feature>
<dbReference type="GO" id="GO:0006364">
    <property type="term" value="P:rRNA processing"/>
    <property type="evidence" value="ECO:0000318"/>
    <property type="project" value="GO_Central"/>
</dbReference>
<evidence type="ECO:0000313" key="8">
    <source>
        <dbReference type="Proteomes" id="UP000189703"/>
    </source>
</evidence>
<keyword evidence="3" id="KW-0175">Coiled coil</keyword>
<dbReference type="eggNOG" id="KOG2318">
    <property type="taxonomic scope" value="Eukaryota"/>
</dbReference>
<dbReference type="InterPro" id="IPR056750">
    <property type="entry name" value="RRM_ESF1"/>
</dbReference>
<keyword evidence="8" id="KW-1185">Reference proteome</keyword>
<dbReference type="STRING" id="4432.A0A1U8AG38"/>
<accession>A0A1U8AG38</accession>
<dbReference type="InParanoid" id="A0A1U8AG38"/>
<dbReference type="GO" id="GO:0005730">
    <property type="term" value="C:nucleolus"/>
    <property type="evidence" value="ECO:0007669"/>
    <property type="project" value="UniProtKB-SubCell"/>
</dbReference>
<feature type="compositionally biased region" description="Basic and acidic residues" evidence="5">
    <location>
        <begin position="720"/>
        <end position="744"/>
    </location>
</feature>
<dbReference type="KEGG" id="nnu:104603656"/>
<comment type="similarity">
    <text evidence="2">Belongs to the ESF1 family.</text>
</comment>
<feature type="compositionally biased region" description="Basic and acidic residues" evidence="5">
    <location>
        <begin position="129"/>
        <end position="140"/>
    </location>
</feature>
<comment type="subcellular location">
    <subcellularLocation>
        <location evidence="1">Nucleus</location>
        <location evidence="1">Nucleolus</location>
    </subcellularLocation>
</comment>
<dbReference type="PANTHER" id="PTHR12202">
    <property type="entry name" value="ESF1 HOMOLOG"/>
    <property type="match status" value="1"/>
</dbReference>
<feature type="region of interest" description="Disordered" evidence="5">
    <location>
        <begin position="496"/>
        <end position="613"/>
    </location>
</feature>
<evidence type="ECO:0000256" key="3">
    <source>
        <dbReference type="ARBA" id="ARBA00023054"/>
    </source>
</evidence>
<feature type="compositionally biased region" description="Basic and acidic residues" evidence="5">
    <location>
        <begin position="429"/>
        <end position="441"/>
    </location>
</feature>
<dbReference type="OrthoDB" id="431825at2759"/>
<evidence type="ECO:0000259" key="6">
    <source>
        <dbReference type="Pfam" id="PF08159"/>
    </source>
</evidence>
<dbReference type="InterPro" id="IPR012580">
    <property type="entry name" value="NUC153"/>
</dbReference>
<feature type="compositionally biased region" description="Acidic residues" evidence="5">
    <location>
        <begin position="450"/>
        <end position="461"/>
    </location>
</feature>
<feature type="compositionally biased region" description="Basic residues" evidence="5">
    <location>
        <begin position="496"/>
        <end position="507"/>
    </location>
</feature>
<dbReference type="RefSeq" id="XP_010266037.1">
    <property type="nucleotide sequence ID" value="XM_010267735.2"/>
</dbReference>
<feature type="region of interest" description="Disordered" evidence="5">
    <location>
        <begin position="639"/>
        <end position="750"/>
    </location>
</feature>
<feature type="compositionally biased region" description="Basic and acidic residues" evidence="5">
    <location>
        <begin position="98"/>
        <end position="118"/>
    </location>
</feature>
<feature type="compositionally biased region" description="Basic and acidic residues" evidence="5">
    <location>
        <begin position="189"/>
        <end position="204"/>
    </location>
</feature>
<reference evidence="9" key="1">
    <citation type="submission" date="2025-08" db="UniProtKB">
        <authorList>
            <consortium name="RefSeq"/>
        </authorList>
    </citation>
    <scope>IDENTIFICATION</scope>
</reference>
<dbReference type="Pfam" id="PF08159">
    <property type="entry name" value="NUC153"/>
    <property type="match status" value="1"/>
</dbReference>
<feature type="compositionally biased region" description="Basic and acidic residues" evidence="5">
    <location>
        <begin position="35"/>
        <end position="44"/>
    </location>
</feature>
<feature type="compositionally biased region" description="Polar residues" evidence="5">
    <location>
        <begin position="668"/>
        <end position="685"/>
    </location>
</feature>
<feature type="region of interest" description="Disordered" evidence="5">
    <location>
        <begin position="409"/>
        <end position="479"/>
    </location>
</feature>
<evidence type="ECO:0000256" key="5">
    <source>
        <dbReference type="SAM" id="MobiDB-lite"/>
    </source>
</evidence>
<evidence type="ECO:0000256" key="2">
    <source>
        <dbReference type="ARBA" id="ARBA00009087"/>
    </source>
</evidence>
<dbReference type="GO" id="GO:0003723">
    <property type="term" value="F:RNA binding"/>
    <property type="evidence" value="ECO:0000318"/>
    <property type="project" value="GO_Central"/>
</dbReference>
<feature type="compositionally biased region" description="Acidic residues" evidence="5">
    <location>
        <begin position="514"/>
        <end position="531"/>
    </location>
</feature>
<proteinExistence type="inferred from homology"/>
<organism evidence="8 9">
    <name type="scientific">Nelumbo nucifera</name>
    <name type="common">Sacred lotus</name>
    <dbReference type="NCBI Taxonomy" id="4432"/>
    <lineage>
        <taxon>Eukaryota</taxon>
        <taxon>Viridiplantae</taxon>
        <taxon>Streptophyta</taxon>
        <taxon>Embryophyta</taxon>
        <taxon>Tracheophyta</taxon>
        <taxon>Spermatophyta</taxon>
        <taxon>Magnoliopsida</taxon>
        <taxon>Proteales</taxon>
        <taxon>Nelumbonaceae</taxon>
        <taxon>Nelumbo</taxon>
    </lineage>
</organism>
<feature type="domain" description="ESF1 RRM" evidence="7">
    <location>
        <begin position="217"/>
        <end position="357"/>
    </location>
</feature>
<feature type="domain" description="NUC153" evidence="6">
    <location>
        <begin position="615"/>
        <end position="639"/>
    </location>
</feature>
<feature type="compositionally biased region" description="Acidic residues" evidence="5">
    <location>
        <begin position="412"/>
        <end position="428"/>
    </location>
</feature>
<gene>
    <name evidence="9" type="primary">LOC104603656</name>
</gene>
<feature type="compositionally biased region" description="Basic and acidic residues" evidence="5">
    <location>
        <begin position="547"/>
        <end position="561"/>
    </location>
</feature>
<dbReference type="Proteomes" id="UP000189703">
    <property type="component" value="Unplaced"/>
</dbReference>
<evidence type="ECO:0000256" key="1">
    <source>
        <dbReference type="ARBA" id="ARBA00004604"/>
    </source>
</evidence>
<evidence type="ECO:0000313" key="9">
    <source>
        <dbReference type="RefSeq" id="XP_010266037.1"/>
    </source>
</evidence>
<feature type="compositionally biased region" description="Basic and acidic residues" evidence="5">
    <location>
        <begin position="651"/>
        <end position="667"/>
    </location>
</feature>
<dbReference type="OMA" id="YEMEMSW"/>
<feature type="compositionally biased region" description="Low complexity" evidence="5">
    <location>
        <begin position="160"/>
        <end position="169"/>
    </location>
</feature>
<dbReference type="Pfam" id="PF25121">
    <property type="entry name" value="RRM_ESF1"/>
    <property type="match status" value="1"/>
</dbReference>
<name>A0A1U8AG38_NELNU</name>
<dbReference type="AlphaFoldDB" id="A0A1U8AG38"/>
<keyword evidence="4" id="KW-0539">Nucleus</keyword>
<dbReference type="GeneID" id="104603656"/>
<feature type="compositionally biased region" description="Basic and acidic residues" evidence="5">
    <location>
        <begin position="14"/>
        <end position="28"/>
    </location>
</feature>
<feature type="compositionally biased region" description="Acidic residues" evidence="5">
    <location>
        <begin position="141"/>
        <end position="150"/>
    </location>
</feature>
<protein>
    <submittedName>
        <fullName evidence="9">Pre-rRNA-processing protein ESF1</fullName>
    </submittedName>
</protein>
<sequence length="750" mass="86137">MLESSVLYRSKLHHEREMESKNKTSENGKKKKQKNRNEENKDEAATPAVAGAQDNDNHGRKKVITDARFSSVHFDPRFQKVPKNQAKVSIDSRFNRMFSDKRFTSSSARVDKRGKLKSETSGNPLRHYYRFEEEDKAKREDDEESEESDNGDLQKPSQASSDSESSSDSELSKSSEESESDTSSSTSDTDDRDRILSDDEKELTIQEENIPVIEKETHRLAVLNMDWSQVKAVDLYVVLSSFLPKGGQILSVAVYPSEFGLKRMEEEAVHGPVSLFGNDKEQSDDDDDEIDNEKLRAYEMSRLRYYYAVVECDSSATADYLYKACDGVEFERSSNVLDLRFIPDSVEFKHPPRDIATEAPTNYQGLDFHTRALQQSKVHLSWDEDEPQRLKTLRRKLNDDQLADLELKEYLASDDDETDDDENNESMDGDSKKKLDKRDMYRALVHSGDGSDEDGEEDDKDMEVTFNTGLEDLSKRILEKKDNKSETVWEAYLRKQREKKAARKKNSKYSSGDESSDSDQEVPEQPDDFFVEEPSVHGKKAVRSKNPQKEKQQQETYKEQEVSQAELELLLADDQTTEHNLKGYNLKPKKAKGKKGKKAKDVPMEGKLPSVDYDDPRFSQLFTSPLFALDPTDPQFKRSAAYIRQLAQKNKKGDHEDVADKGPEEKQTQMPSDSMSIEQARSDNVSLKKEKHELSSLVRSVKKKSQQTQMQTKDKKTKKEQKLQSDSMCRKREKPELSELVRSLEKKRRN</sequence>
<evidence type="ECO:0000256" key="4">
    <source>
        <dbReference type="ARBA" id="ARBA00023242"/>
    </source>
</evidence>
<dbReference type="FunCoup" id="A0A1U8AG38">
    <property type="interactions" value="3644"/>
</dbReference>
<feature type="compositionally biased region" description="Basic residues" evidence="5">
    <location>
        <begin position="587"/>
        <end position="598"/>
    </location>
</feature>
<dbReference type="PANTHER" id="PTHR12202:SF0">
    <property type="entry name" value="ESF1 HOMOLOG"/>
    <property type="match status" value="1"/>
</dbReference>
<evidence type="ECO:0000259" key="7">
    <source>
        <dbReference type="Pfam" id="PF25121"/>
    </source>
</evidence>